<dbReference type="GeneID" id="87878826"/>
<dbReference type="AlphaFoldDB" id="A0AAJ0I5E1"/>
<dbReference type="SMART" id="SM01083">
    <property type="entry name" value="Cir_N"/>
    <property type="match status" value="1"/>
</dbReference>
<proteinExistence type="predicted"/>
<dbReference type="Proteomes" id="UP001285908">
    <property type="component" value="Unassembled WGS sequence"/>
</dbReference>
<accession>A0AAJ0I5E1</accession>
<evidence type="ECO:0000313" key="4">
    <source>
        <dbReference type="Proteomes" id="UP001285908"/>
    </source>
</evidence>
<dbReference type="PANTHER" id="PTHR22093:SF0">
    <property type="entry name" value="LEUKOCYTE RECEPTOR CLUSTER MEMBER 1"/>
    <property type="match status" value="1"/>
</dbReference>
<protein>
    <recommendedName>
        <fullName evidence="2">CBF1-interacting co-repressor CIR N-terminal domain-containing protein</fullName>
    </recommendedName>
</protein>
<dbReference type="EMBL" id="JAULSX010000005">
    <property type="protein sequence ID" value="KAK3490359.1"/>
    <property type="molecule type" value="Genomic_DNA"/>
</dbReference>
<name>A0AAJ0I5E1_9PEZI</name>
<feature type="region of interest" description="Disordered" evidence="1">
    <location>
        <begin position="159"/>
        <end position="186"/>
    </location>
</feature>
<feature type="compositionally biased region" description="Basic and acidic residues" evidence="1">
    <location>
        <begin position="36"/>
        <end position="56"/>
    </location>
</feature>
<dbReference type="Pfam" id="PF10197">
    <property type="entry name" value="Cir_N"/>
    <property type="match status" value="1"/>
</dbReference>
<sequence length="423" mass="46490">MFNNYQQHKSHLLGKKSWNVYNADNVARVRRDEAEARAREEAEEQRMQQVDAERRLAILRGEVPPPFEEQPPASESSHDHGRRHRERDPLIEGRKRKRAGEDDTDFEMRVARERATAGQNAARELSGPVKSTSITTTTASLVDSRGHITLFSEEELRLAEKDEKTETEAAKKKRGEAEQHQVRFTSAAGRDAEGLLARNGPWYATPDGDVAALVPSKNVFGKEDPGRKAREVERLSASDPLAMMKRGAKMKSDDEKRGGEQNTAGKDTIIGRLVMNLTVASGLGRRGGNGTMIETDRETKTGTATVTITMSMTGIMNGVVTMRKGRGIATENEVGGVKEMRKGGEITLVTGTIDGLARTETIASIASTKTVMLMMVSMTITSITARRGQITGTSQDVQDTVRHSILDFCITQCSQYIKTLAST</sequence>
<feature type="region of interest" description="Disordered" evidence="1">
    <location>
        <begin position="238"/>
        <end position="266"/>
    </location>
</feature>
<organism evidence="3 4">
    <name type="scientific">Neurospora hispaniola</name>
    <dbReference type="NCBI Taxonomy" id="588809"/>
    <lineage>
        <taxon>Eukaryota</taxon>
        <taxon>Fungi</taxon>
        <taxon>Dikarya</taxon>
        <taxon>Ascomycota</taxon>
        <taxon>Pezizomycotina</taxon>
        <taxon>Sordariomycetes</taxon>
        <taxon>Sordariomycetidae</taxon>
        <taxon>Sordariales</taxon>
        <taxon>Sordariaceae</taxon>
        <taxon>Neurospora</taxon>
    </lineage>
</organism>
<gene>
    <name evidence="3" type="ORF">B0T23DRAFT_454167</name>
</gene>
<dbReference type="RefSeq" id="XP_062691542.1">
    <property type="nucleotide sequence ID" value="XM_062841204.1"/>
</dbReference>
<dbReference type="InterPro" id="IPR039875">
    <property type="entry name" value="LENG1-like"/>
</dbReference>
<comment type="caution">
    <text evidence="3">The sequence shown here is derived from an EMBL/GenBank/DDBJ whole genome shotgun (WGS) entry which is preliminary data.</text>
</comment>
<keyword evidence="4" id="KW-1185">Reference proteome</keyword>
<feature type="compositionally biased region" description="Basic and acidic residues" evidence="1">
    <location>
        <begin position="250"/>
        <end position="259"/>
    </location>
</feature>
<feature type="region of interest" description="Disordered" evidence="1">
    <location>
        <begin position="36"/>
        <end position="105"/>
    </location>
</feature>
<dbReference type="PANTHER" id="PTHR22093">
    <property type="entry name" value="LEUKOCYTE RECEPTOR CLUSTER LRC MEMBER 1"/>
    <property type="match status" value="1"/>
</dbReference>
<evidence type="ECO:0000259" key="2">
    <source>
        <dbReference type="SMART" id="SM01083"/>
    </source>
</evidence>
<evidence type="ECO:0000256" key="1">
    <source>
        <dbReference type="SAM" id="MobiDB-lite"/>
    </source>
</evidence>
<evidence type="ECO:0000313" key="3">
    <source>
        <dbReference type="EMBL" id="KAK3490359.1"/>
    </source>
</evidence>
<reference evidence="3 4" key="1">
    <citation type="journal article" date="2023" name="Mol. Phylogenet. Evol.">
        <title>Genome-scale phylogeny and comparative genomics of the fungal order Sordariales.</title>
        <authorList>
            <person name="Hensen N."/>
            <person name="Bonometti L."/>
            <person name="Westerberg I."/>
            <person name="Brannstrom I.O."/>
            <person name="Guillou S."/>
            <person name="Cros-Aarteil S."/>
            <person name="Calhoun S."/>
            <person name="Haridas S."/>
            <person name="Kuo A."/>
            <person name="Mondo S."/>
            <person name="Pangilinan J."/>
            <person name="Riley R."/>
            <person name="LaButti K."/>
            <person name="Andreopoulos B."/>
            <person name="Lipzen A."/>
            <person name="Chen C."/>
            <person name="Yan M."/>
            <person name="Daum C."/>
            <person name="Ng V."/>
            <person name="Clum A."/>
            <person name="Steindorff A."/>
            <person name="Ohm R.A."/>
            <person name="Martin F."/>
            <person name="Silar P."/>
            <person name="Natvig D.O."/>
            <person name="Lalanne C."/>
            <person name="Gautier V."/>
            <person name="Ament-Velasquez S.L."/>
            <person name="Kruys A."/>
            <person name="Hutchinson M.I."/>
            <person name="Powell A.J."/>
            <person name="Barry K."/>
            <person name="Miller A.N."/>
            <person name="Grigoriev I.V."/>
            <person name="Debuchy R."/>
            <person name="Gladieux P."/>
            <person name="Hiltunen Thoren M."/>
            <person name="Johannesson H."/>
        </authorList>
    </citation>
    <scope>NUCLEOTIDE SEQUENCE [LARGE SCALE GENOMIC DNA]</scope>
    <source>
        <strain evidence="3 4">FGSC 10403</strain>
    </source>
</reference>
<feature type="compositionally biased region" description="Basic and acidic residues" evidence="1">
    <location>
        <begin position="159"/>
        <end position="181"/>
    </location>
</feature>
<dbReference type="InterPro" id="IPR019339">
    <property type="entry name" value="CIR_N_dom"/>
</dbReference>
<feature type="domain" description="CBF1-interacting co-repressor CIR N-terminal" evidence="2">
    <location>
        <begin position="17"/>
        <end position="53"/>
    </location>
</feature>